<feature type="domain" description="Zinc beta-ribbon" evidence="3">
    <location>
        <begin position="145"/>
        <end position="179"/>
    </location>
</feature>
<reference evidence="4 5" key="1">
    <citation type="journal article" date="2016" name="Sci. Rep.">
        <title>The genome sequence of the outbreeding globe artichoke constructed de novo incorporating a phase-aware low-pass sequencing strategy of F1 progeny.</title>
        <authorList>
            <person name="Scaglione D."/>
            <person name="Reyes-Chin-Wo S."/>
            <person name="Acquadro A."/>
            <person name="Froenicke L."/>
            <person name="Portis E."/>
            <person name="Beitel C."/>
            <person name="Tirone M."/>
            <person name="Mauro R."/>
            <person name="Lo Monaco A."/>
            <person name="Mauromicale G."/>
            <person name="Faccioli P."/>
            <person name="Cattivelli L."/>
            <person name="Rieseberg L."/>
            <person name="Michelmore R."/>
            <person name="Lanteri S."/>
        </authorList>
    </citation>
    <scope>NUCLEOTIDE SEQUENCE [LARGE SCALE GENOMIC DNA]</scope>
    <source>
        <strain evidence="4">2C</strain>
    </source>
</reference>
<evidence type="ECO:0000313" key="5">
    <source>
        <dbReference type="Proteomes" id="UP000243975"/>
    </source>
</evidence>
<dbReference type="EMBL" id="LEKV01003817">
    <property type="protein sequence ID" value="KVH97840.1"/>
    <property type="molecule type" value="Genomic_DNA"/>
</dbReference>
<feature type="region of interest" description="Disordered" evidence="1">
    <location>
        <begin position="245"/>
        <end position="275"/>
    </location>
</feature>
<gene>
    <name evidence="4" type="ORF">Ccrd_000036</name>
</gene>
<feature type="compositionally biased region" description="Polar residues" evidence="1">
    <location>
        <begin position="120"/>
        <end position="129"/>
    </location>
</feature>
<dbReference type="InterPro" id="IPR024593">
    <property type="entry name" value="DUF3444"/>
</dbReference>
<feature type="region of interest" description="Disordered" evidence="1">
    <location>
        <begin position="346"/>
        <end position="367"/>
    </location>
</feature>
<feature type="region of interest" description="Disordered" evidence="1">
    <location>
        <begin position="183"/>
        <end position="220"/>
    </location>
</feature>
<dbReference type="Gramene" id="KVH97840">
    <property type="protein sequence ID" value="KVH97840"/>
    <property type="gene ID" value="Ccrd_000036"/>
</dbReference>
<protein>
    <submittedName>
        <fullName evidence="4">Uncharacterized protein</fullName>
    </submittedName>
</protein>
<dbReference type="AlphaFoldDB" id="A0A118JYZ5"/>
<evidence type="ECO:0000313" key="4">
    <source>
        <dbReference type="EMBL" id="KVH97840.1"/>
    </source>
</evidence>
<organism evidence="4 5">
    <name type="scientific">Cynara cardunculus var. scolymus</name>
    <name type="common">Globe artichoke</name>
    <name type="synonym">Cynara scolymus</name>
    <dbReference type="NCBI Taxonomy" id="59895"/>
    <lineage>
        <taxon>Eukaryota</taxon>
        <taxon>Viridiplantae</taxon>
        <taxon>Streptophyta</taxon>
        <taxon>Embryophyta</taxon>
        <taxon>Tracheophyta</taxon>
        <taxon>Spermatophyta</taxon>
        <taxon>Magnoliopsida</taxon>
        <taxon>eudicotyledons</taxon>
        <taxon>Gunneridae</taxon>
        <taxon>Pentapetalae</taxon>
        <taxon>asterids</taxon>
        <taxon>campanulids</taxon>
        <taxon>Asterales</taxon>
        <taxon>Asteraceae</taxon>
        <taxon>Carduoideae</taxon>
        <taxon>Cardueae</taxon>
        <taxon>Carduinae</taxon>
        <taxon>Cynara</taxon>
    </lineage>
</organism>
<accession>A0A118JYZ5</accession>
<comment type="caution">
    <text evidence="4">The sequence shown here is derived from an EMBL/GenBank/DDBJ whole genome shotgun (WGS) entry which is preliminary data.</text>
</comment>
<evidence type="ECO:0000259" key="2">
    <source>
        <dbReference type="Pfam" id="PF11926"/>
    </source>
</evidence>
<dbReference type="OMA" id="QNGFHKF"/>
<feature type="compositionally biased region" description="Basic and acidic residues" evidence="1">
    <location>
        <begin position="245"/>
        <end position="259"/>
    </location>
</feature>
<evidence type="ECO:0000256" key="1">
    <source>
        <dbReference type="SAM" id="MobiDB-lite"/>
    </source>
</evidence>
<feature type="compositionally biased region" description="Low complexity" evidence="1">
    <location>
        <begin position="91"/>
        <end position="101"/>
    </location>
</feature>
<dbReference type="Proteomes" id="UP000243975">
    <property type="component" value="Unassembled WGS sequence"/>
</dbReference>
<evidence type="ECO:0000259" key="3">
    <source>
        <dbReference type="Pfam" id="PF23551"/>
    </source>
</evidence>
<dbReference type="Pfam" id="PF11926">
    <property type="entry name" value="DUF3444"/>
    <property type="match status" value="1"/>
</dbReference>
<feature type="compositionally biased region" description="Polar residues" evidence="1">
    <location>
        <begin position="202"/>
        <end position="220"/>
    </location>
</feature>
<feature type="domain" description="DUF3444" evidence="2">
    <location>
        <begin position="374"/>
        <end position="564"/>
    </location>
</feature>
<feature type="region of interest" description="Disordered" evidence="1">
    <location>
        <begin position="90"/>
        <end position="136"/>
    </location>
</feature>
<feature type="compositionally biased region" description="Polar residues" evidence="1">
    <location>
        <begin position="265"/>
        <end position="275"/>
    </location>
</feature>
<dbReference type="Pfam" id="PF23551">
    <property type="entry name" value="Zn_ribbon_20"/>
    <property type="match status" value="1"/>
</dbReference>
<dbReference type="InterPro" id="IPR056988">
    <property type="entry name" value="Zn_ribbon_pln"/>
</dbReference>
<name>A0A118JYZ5_CYNCS</name>
<dbReference type="PANTHER" id="PTHR44137:SF34">
    <property type="entry name" value="DNAJ DOMAIN, CHAPERONE J-DOMAIN SUPERFAMILY"/>
    <property type="match status" value="1"/>
</dbReference>
<sequence>MDCNRDEATRAKEIAETKFSAKDIMGAKKFALKAQSLYPDLDDKRTTYDHKRNVRVFKQRVQTQNGGSGVPTSSRKTSFYSFVKSTINRAKGTTTQTKGTTNSPRDNTNATKKKGPMAVPSSSNKQTGPTVVPSPSDKTITPKTFWTVCKRCKLQYEFMRMYLNRNLLCPTCHGPFLAIETPPPNTNGPSEVPEKVQGARENGSSTTCNDTSSKWGPFSKTASPAAVSQATSMVQQAYEKVKRDREEVQAATKRNEALRRKISKKTGNASSKHLNSVKTKQDVDGFGANKETRLSGSSISSPQVDIKKDISNAGIKNQLIKKATMEIRKKLHEWSSETVIDSTVKGVTEKGNGNGKVDGLVNGDSNDHRIEPVVTDVPDPDFHDFDHDRSEKCFEEGQVWAAYDDHDGMPRYYAMILKVISIDPFKMKVCWLNSTPNHHPNLSSGFLKAFGEFKAGKHEIVSVPNYFSHQASFTKLANGNIRVFPRKQDVCAVYRNDQKHKYEIVEVDEYDEETGITITPLIKVADFKTVFHRHINPKETRVVLENEIIRFSHKIPSYLLTGQESPNAPKGCCELDPAAIPSEFLQVTENVNEEGDEMLKKDCGSK</sequence>
<keyword evidence="5" id="KW-1185">Reference proteome</keyword>
<dbReference type="STRING" id="59895.A0A118JYZ5"/>
<proteinExistence type="predicted"/>
<dbReference type="PANTHER" id="PTHR44137">
    <property type="entry name" value="BNAC03G44070D PROTEIN"/>
    <property type="match status" value="1"/>
</dbReference>